<evidence type="ECO:0000256" key="1">
    <source>
        <dbReference type="ARBA" id="ARBA00009225"/>
    </source>
</evidence>
<evidence type="ECO:0000256" key="2">
    <source>
        <dbReference type="ARBA" id="ARBA00022679"/>
    </source>
</evidence>
<dbReference type="GO" id="GO:0005536">
    <property type="term" value="F:D-glucose binding"/>
    <property type="evidence" value="ECO:0007669"/>
    <property type="project" value="InterPro"/>
</dbReference>
<dbReference type="OrthoDB" id="419537at2759"/>
<dbReference type="PANTHER" id="PTHR19443">
    <property type="entry name" value="HEXOKINASE"/>
    <property type="match status" value="1"/>
</dbReference>
<dbReference type="GO" id="GO:0005739">
    <property type="term" value="C:mitochondrion"/>
    <property type="evidence" value="ECO:0007669"/>
    <property type="project" value="TreeGrafter"/>
</dbReference>
<dbReference type="GO" id="GO:0005524">
    <property type="term" value="F:ATP binding"/>
    <property type="evidence" value="ECO:0007669"/>
    <property type="project" value="UniProtKB-UniRule"/>
</dbReference>
<dbReference type="UniPathway" id="UPA00109">
    <property type="reaction ID" value="UER00180"/>
</dbReference>
<dbReference type="PRINTS" id="PR00475">
    <property type="entry name" value="HEXOKINASE"/>
</dbReference>
<evidence type="ECO:0000259" key="7">
    <source>
        <dbReference type="Pfam" id="PF00349"/>
    </source>
</evidence>
<name>A0A4V3SIC7_9PEZI</name>
<dbReference type="InterPro" id="IPR022672">
    <property type="entry name" value="Hexokinase_N"/>
</dbReference>
<dbReference type="InParanoid" id="A0A4V3SIC7"/>
<feature type="domain" description="Hexokinase N-terminal" evidence="7">
    <location>
        <begin position="22"/>
        <end position="202"/>
    </location>
</feature>
<dbReference type="GO" id="GO:0006013">
    <property type="term" value="P:mannose metabolic process"/>
    <property type="evidence" value="ECO:0007669"/>
    <property type="project" value="TreeGrafter"/>
</dbReference>
<dbReference type="EMBL" id="ML220130">
    <property type="protein sequence ID" value="TGZ79685.1"/>
    <property type="molecule type" value="Genomic_DNA"/>
</dbReference>
<keyword evidence="6" id="KW-0324">Glycolysis</keyword>
<reference evidence="9 10" key="1">
    <citation type="submission" date="2019-04" db="EMBL/GenBank/DDBJ databases">
        <title>Comparative genomics and transcriptomics to analyze fruiting body development in filamentous ascomycetes.</title>
        <authorList>
            <consortium name="DOE Joint Genome Institute"/>
            <person name="Lutkenhaus R."/>
            <person name="Traeger S."/>
            <person name="Breuer J."/>
            <person name="Kuo A."/>
            <person name="Lipzen A."/>
            <person name="Pangilinan J."/>
            <person name="Dilworth D."/>
            <person name="Sandor L."/>
            <person name="Poggeler S."/>
            <person name="Barry K."/>
            <person name="Grigoriev I.V."/>
            <person name="Nowrousian M."/>
        </authorList>
    </citation>
    <scope>NUCLEOTIDE SEQUENCE [LARGE SCALE GENOMIC DNA]</scope>
    <source>
        <strain evidence="9 10">CBS 389.68</strain>
    </source>
</reference>
<dbReference type="GO" id="GO:0004340">
    <property type="term" value="F:glucokinase activity"/>
    <property type="evidence" value="ECO:0007669"/>
    <property type="project" value="TreeGrafter"/>
</dbReference>
<keyword evidence="3 6" id="KW-0547">Nucleotide-binding</keyword>
<dbReference type="GO" id="GO:0008865">
    <property type="term" value="F:fructokinase activity"/>
    <property type="evidence" value="ECO:0007669"/>
    <property type="project" value="TreeGrafter"/>
</dbReference>
<dbReference type="Gene3D" id="3.30.420.40">
    <property type="match status" value="1"/>
</dbReference>
<dbReference type="PROSITE" id="PS51748">
    <property type="entry name" value="HEXOKINASE_2"/>
    <property type="match status" value="1"/>
</dbReference>
<dbReference type="AlphaFoldDB" id="A0A4V3SIC7"/>
<keyword evidence="4 6" id="KW-0418">Kinase</keyword>
<evidence type="ECO:0000259" key="8">
    <source>
        <dbReference type="Pfam" id="PF03727"/>
    </source>
</evidence>
<evidence type="ECO:0000256" key="5">
    <source>
        <dbReference type="ARBA" id="ARBA00022840"/>
    </source>
</evidence>
<dbReference type="PANTHER" id="PTHR19443:SF24">
    <property type="entry name" value="PHOSPHOTRANSFERASE"/>
    <property type="match status" value="1"/>
</dbReference>
<dbReference type="Proteomes" id="UP000298138">
    <property type="component" value="Unassembled WGS sequence"/>
</dbReference>
<dbReference type="Gene3D" id="3.40.367.20">
    <property type="match status" value="1"/>
</dbReference>
<dbReference type="Pfam" id="PF03727">
    <property type="entry name" value="Hexokinase_2"/>
    <property type="match status" value="1"/>
</dbReference>
<comment type="similarity">
    <text evidence="1 6">Belongs to the hexokinase family.</text>
</comment>
<dbReference type="GO" id="GO:0006096">
    <property type="term" value="P:glycolytic process"/>
    <property type="evidence" value="ECO:0007669"/>
    <property type="project" value="UniProtKB-UniPathway"/>
</dbReference>
<dbReference type="GO" id="GO:0006006">
    <property type="term" value="P:glucose metabolic process"/>
    <property type="evidence" value="ECO:0007669"/>
    <property type="project" value="TreeGrafter"/>
</dbReference>
<dbReference type="Pfam" id="PF00349">
    <property type="entry name" value="Hexokinase_1"/>
    <property type="match status" value="1"/>
</dbReference>
<evidence type="ECO:0000256" key="3">
    <source>
        <dbReference type="ARBA" id="ARBA00022741"/>
    </source>
</evidence>
<evidence type="ECO:0000313" key="10">
    <source>
        <dbReference type="Proteomes" id="UP000298138"/>
    </source>
</evidence>
<accession>A0A4V3SIC7</accession>
<dbReference type="GO" id="GO:0019158">
    <property type="term" value="F:mannokinase activity"/>
    <property type="evidence" value="ECO:0007669"/>
    <property type="project" value="TreeGrafter"/>
</dbReference>
<evidence type="ECO:0000313" key="9">
    <source>
        <dbReference type="EMBL" id="TGZ79685.1"/>
    </source>
</evidence>
<keyword evidence="5 6" id="KW-0067">ATP-binding</keyword>
<dbReference type="InterPro" id="IPR001312">
    <property type="entry name" value="Hexokinase"/>
</dbReference>
<dbReference type="InterPro" id="IPR043129">
    <property type="entry name" value="ATPase_NBD"/>
</dbReference>
<keyword evidence="10" id="KW-1185">Reference proteome</keyword>
<protein>
    <recommendedName>
        <fullName evidence="6">Phosphotransferase</fullName>
        <ecNumber evidence="6">2.7.1.-</ecNumber>
    </recommendedName>
</protein>
<dbReference type="InterPro" id="IPR022673">
    <property type="entry name" value="Hexokinase_C"/>
</dbReference>
<sequence length="463" mass="50390">MTVTVPPFTSSILAELSVLASQTAQHELSDALLDAFRVHLEKKTPTMLPSFVHRLPTGKESGTAVAIDLGGSTLRVALMELPSRECKARREWNIDNSVKQFHAVEFFDWVAERTSEATKDTGIVPETGEIVVGLTWSFPIEQTSLWSGNVQTMGKGFTTYGDIVGTDLREHLHAGFRRKGLSNLIITALMNDTESVLLSHAYTHPTTRVSLICGTGFNAALQLPIAALSAVKFETPRPESWTSVAKHVLVNTECSMFGGGILPLSEADRELDEAADLPGFQPAEQLVSGQYLGEICRRIFTKAAAKGELFSSHAGLPKELEQRFTFGSEVMAAFEEDLTPEEATRLFSQCAKLHSPLTPEDITVITSICRAVASRAALVLAVMVFTLCRLRWEYGQQEDLTGVAYCGSVVEKHLTVKDQCQKVLDELCGGKKIVLEPAPDAALLGSAVGALMNLKEAREAGRK</sequence>
<dbReference type="GO" id="GO:0005829">
    <property type="term" value="C:cytosol"/>
    <property type="evidence" value="ECO:0007669"/>
    <property type="project" value="TreeGrafter"/>
</dbReference>
<proteinExistence type="inferred from homology"/>
<keyword evidence="2 6" id="KW-0808">Transferase</keyword>
<gene>
    <name evidence="9" type="ORF">EX30DRAFT_365203</name>
</gene>
<evidence type="ECO:0000256" key="6">
    <source>
        <dbReference type="RuleBase" id="RU362007"/>
    </source>
</evidence>
<dbReference type="GO" id="GO:0001678">
    <property type="term" value="P:intracellular glucose homeostasis"/>
    <property type="evidence" value="ECO:0007669"/>
    <property type="project" value="InterPro"/>
</dbReference>
<dbReference type="SUPFAM" id="SSF53067">
    <property type="entry name" value="Actin-like ATPase domain"/>
    <property type="match status" value="2"/>
</dbReference>
<evidence type="ECO:0000256" key="4">
    <source>
        <dbReference type="ARBA" id="ARBA00022777"/>
    </source>
</evidence>
<feature type="domain" description="Hexokinase C-terminal" evidence="8">
    <location>
        <begin position="209"/>
        <end position="452"/>
    </location>
</feature>
<dbReference type="EC" id="2.7.1.-" evidence="6"/>
<dbReference type="STRING" id="341454.A0A4V3SIC7"/>
<organism evidence="9 10">
    <name type="scientific">Ascodesmis nigricans</name>
    <dbReference type="NCBI Taxonomy" id="341454"/>
    <lineage>
        <taxon>Eukaryota</taxon>
        <taxon>Fungi</taxon>
        <taxon>Dikarya</taxon>
        <taxon>Ascomycota</taxon>
        <taxon>Pezizomycotina</taxon>
        <taxon>Pezizomycetes</taxon>
        <taxon>Pezizales</taxon>
        <taxon>Ascodesmidaceae</taxon>
        <taxon>Ascodesmis</taxon>
    </lineage>
</organism>